<dbReference type="Proteomes" id="UP000053593">
    <property type="component" value="Unassembled WGS sequence"/>
</dbReference>
<organism evidence="1 2">
    <name type="scientific">Collybiopsis luxurians FD-317 M1</name>
    <dbReference type="NCBI Taxonomy" id="944289"/>
    <lineage>
        <taxon>Eukaryota</taxon>
        <taxon>Fungi</taxon>
        <taxon>Dikarya</taxon>
        <taxon>Basidiomycota</taxon>
        <taxon>Agaricomycotina</taxon>
        <taxon>Agaricomycetes</taxon>
        <taxon>Agaricomycetidae</taxon>
        <taxon>Agaricales</taxon>
        <taxon>Marasmiineae</taxon>
        <taxon>Omphalotaceae</taxon>
        <taxon>Collybiopsis</taxon>
        <taxon>Collybiopsis luxurians</taxon>
    </lineage>
</organism>
<protein>
    <submittedName>
        <fullName evidence="1">Uncharacterized protein</fullName>
    </submittedName>
</protein>
<dbReference type="AlphaFoldDB" id="A0A0D0CH73"/>
<proteinExistence type="predicted"/>
<reference evidence="1 2" key="1">
    <citation type="submission" date="2014-04" db="EMBL/GenBank/DDBJ databases">
        <title>Evolutionary Origins and Diversification of the Mycorrhizal Mutualists.</title>
        <authorList>
            <consortium name="DOE Joint Genome Institute"/>
            <consortium name="Mycorrhizal Genomics Consortium"/>
            <person name="Kohler A."/>
            <person name="Kuo A."/>
            <person name="Nagy L.G."/>
            <person name="Floudas D."/>
            <person name="Copeland A."/>
            <person name="Barry K.W."/>
            <person name="Cichocki N."/>
            <person name="Veneault-Fourrey C."/>
            <person name="LaButti K."/>
            <person name="Lindquist E.A."/>
            <person name="Lipzen A."/>
            <person name="Lundell T."/>
            <person name="Morin E."/>
            <person name="Murat C."/>
            <person name="Riley R."/>
            <person name="Ohm R."/>
            <person name="Sun H."/>
            <person name="Tunlid A."/>
            <person name="Henrissat B."/>
            <person name="Grigoriev I.V."/>
            <person name="Hibbett D.S."/>
            <person name="Martin F."/>
        </authorList>
    </citation>
    <scope>NUCLEOTIDE SEQUENCE [LARGE SCALE GENOMIC DNA]</scope>
    <source>
        <strain evidence="1 2">FD-317 M1</strain>
    </source>
</reference>
<evidence type="ECO:0000313" key="1">
    <source>
        <dbReference type="EMBL" id="KIK54298.1"/>
    </source>
</evidence>
<keyword evidence="2" id="KW-1185">Reference proteome</keyword>
<dbReference type="EMBL" id="KN834817">
    <property type="protein sequence ID" value="KIK54298.1"/>
    <property type="molecule type" value="Genomic_DNA"/>
</dbReference>
<name>A0A0D0CH73_9AGAR</name>
<accession>A0A0D0CH73</accession>
<gene>
    <name evidence="1" type="ORF">GYMLUDRAFT_249626</name>
</gene>
<dbReference type="HOGENOM" id="CLU_1235154_0_0_1"/>
<evidence type="ECO:0000313" key="2">
    <source>
        <dbReference type="Proteomes" id="UP000053593"/>
    </source>
</evidence>
<sequence>MALYLVFSSLDKKSFALRFIYRPYRFGFYPGSRTMECSVEISDHQTTELIFDHASFLSSSLMHRHFSSKNSPHSNDPPAPSSSLPFKDSCFLGYLVSFRKFSVIINCLIFSEHLELRECCARNRRIVSSWRVFRSQLWTLGSPTWSSLTSAASLSPPIRRHLQAQEGVSLDGGDVLRAYRDRWRVEGGCARADAIGNGSINESENGALTLSRPIPQNLECLQYS</sequence>